<gene>
    <name evidence="1" type="ORF">NQ317_005929</name>
</gene>
<protein>
    <recommendedName>
        <fullName evidence="3">Reverse transcriptase</fullName>
    </recommendedName>
</protein>
<reference evidence="1" key="1">
    <citation type="journal article" date="2023" name="Insect Mol. Biol.">
        <title>Genome sequencing provides insights into the evolution of gene families encoding plant cell wall-degrading enzymes in longhorned beetles.</title>
        <authorList>
            <person name="Shin N.R."/>
            <person name="Okamura Y."/>
            <person name="Kirsch R."/>
            <person name="Pauchet Y."/>
        </authorList>
    </citation>
    <scope>NUCLEOTIDE SEQUENCE</scope>
    <source>
        <strain evidence="1">MMC_N1</strain>
    </source>
</reference>
<sequence>MRQNDLTLAPHKTETVILKGPRKRAHVLFEILETRVVPARQLKYLGVILDNRLTFGNHIKYFIEKAQTKLAVLTRPLPNIGGPSESKRAVLCGVIQSVLLYGAPVCHNVINIAKYKKMLLSIQRKALLRISSG</sequence>
<evidence type="ECO:0000313" key="2">
    <source>
        <dbReference type="Proteomes" id="UP001162164"/>
    </source>
</evidence>
<proteinExistence type="predicted"/>
<evidence type="ECO:0000313" key="1">
    <source>
        <dbReference type="EMBL" id="KAJ8973918.1"/>
    </source>
</evidence>
<name>A0ABQ9J7F1_9CUCU</name>
<dbReference type="Proteomes" id="UP001162164">
    <property type="component" value="Unassembled WGS sequence"/>
</dbReference>
<evidence type="ECO:0008006" key="3">
    <source>
        <dbReference type="Google" id="ProtNLM"/>
    </source>
</evidence>
<accession>A0ABQ9J7F1</accession>
<keyword evidence="2" id="KW-1185">Reference proteome</keyword>
<dbReference type="EMBL" id="JAPWTJ010001082">
    <property type="protein sequence ID" value="KAJ8973918.1"/>
    <property type="molecule type" value="Genomic_DNA"/>
</dbReference>
<comment type="caution">
    <text evidence="1">The sequence shown here is derived from an EMBL/GenBank/DDBJ whole genome shotgun (WGS) entry which is preliminary data.</text>
</comment>
<organism evidence="1 2">
    <name type="scientific">Molorchus minor</name>
    <dbReference type="NCBI Taxonomy" id="1323400"/>
    <lineage>
        <taxon>Eukaryota</taxon>
        <taxon>Metazoa</taxon>
        <taxon>Ecdysozoa</taxon>
        <taxon>Arthropoda</taxon>
        <taxon>Hexapoda</taxon>
        <taxon>Insecta</taxon>
        <taxon>Pterygota</taxon>
        <taxon>Neoptera</taxon>
        <taxon>Endopterygota</taxon>
        <taxon>Coleoptera</taxon>
        <taxon>Polyphaga</taxon>
        <taxon>Cucujiformia</taxon>
        <taxon>Chrysomeloidea</taxon>
        <taxon>Cerambycidae</taxon>
        <taxon>Lamiinae</taxon>
        <taxon>Monochamini</taxon>
        <taxon>Molorchus</taxon>
    </lineage>
</organism>